<accession>A0A1Y1UNT1</accession>
<feature type="domain" description="Cell morphogenesis protein C-terminal" evidence="3">
    <location>
        <begin position="1923"/>
        <end position="2170"/>
    </location>
</feature>
<dbReference type="SUPFAM" id="SSF48371">
    <property type="entry name" value="ARM repeat"/>
    <property type="match status" value="2"/>
</dbReference>
<feature type="compositionally biased region" description="Polar residues" evidence="1">
    <location>
        <begin position="61"/>
        <end position="82"/>
    </location>
</feature>
<dbReference type="InterPro" id="IPR039867">
    <property type="entry name" value="Furry/Tao3/Mor2"/>
</dbReference>
<proteinExistence type="predicted"/>
<dbReference type="PANTHER" id="PTHR12295">
    <property type="entry name" value="FURRY-RELATED"/>
    <property type="match status" value="1"/>
</dbReference>
<feature type="region of interest" description="Disordered" evidence="1">
    <location>
        <begin position="2277"/>
        <end position="2393"/>
    </location>
</feature>
<keyword evidence="6" id="KW-1185">Reference proteome</keyword>
<name>A0A1Y1UNT1_9TREE</name>
<sequence length="2457" mass="270754">MSDGNEILLPTFDDDESVHNFGLPSFSNPSFGASSSTTSLDIYPTSEYPRNASVENLPRPSLSTPARPTLQKTSVSYSTGYSTPGDERRLGKLSNGSNASLATPGTSIGSAPGFLPNRKGSLASIKNAFKPTGPTHVPPVPNLNTAYPALRNPFSRFEPPASPSYTSSPRQHNALRKQPTASGKSTGGRSANSQSSLTYRPSEDNVSLPPVPSRSTPSRRQGSDTSAYRFLRQGGSIRGLEDVDEEGPKSAADEALQTIWADFRSAADSKVARICGRPLNTQPSLPAYLEVGMDPPFDALLVSFGHLGIRHARRVFDIVNAWCKHHCEGIGANEVRSHMDRSAGASMRLEEAAAILSDRKSSASKFLLNRVLLELIAAIPRDILAGELGLDLEQNAFNAFRSENLEEMQLPHRQAVSQLEMRVLGALSNTRFLTVSDRFSRELAKLSTSQARDSDARMEHLLHGVRQLKLKVYPESELENSAEFVQELATLYINVQREGLRLAYTETFTHLLHPVAETATAEVNHPLWSKAVDLILSRSQTMVTRPRNWSIAFPLVIVALAVSPREVFMSNWISCLEAITTRLRDRPTRPIAINALHRMLWVYLNRCSESSTSMRKRLDPIIRLVYSTNGGLLGPDLPVHPFAAILHAIMARDLEYGEEFISEFLRGDALAQMDRTTSLVRAIGRVLQDLVEDRPAAWPSASDFESFDEDGTLEGEPLSDDLSAKPEITSFLIHAKTALTELLLSCDRSIGFLLLSNDNVSVVSHSSSAALEGSEQVTRKHGDIYVTFSGRHVPTMRLCATLLDLMPRCLDATNFGQVANILCRSSFSADPVIAAAAGGAIRRCSQDSQHCLALATTFMQFVFETRHVFRDTFMGVRLLERQFDRVTEIWLDLLQTLVGHQRLASTDEDEGGLKLAAGFIQRIEGCGLFLLCSTSLSLRRLATRILAAARDLEPQRRMPSAPFRYSRINIGKETLTRVVQLFEMTLDEGEIKRIRSSPWLNSTDRHRLDLLAAEKSRLLARIAESDNSKDAALWLGIFPLFVGKLVEQIPDVAQCLRSVVITMVLRLQGHIAVTASNAASRATPGMRTHPSSGRNTVDMGSLAEYWRAYLSVLCVTMPGQLQTPATPPVQRTKDVIILTPDTISSPALFHYLTWVFGWEDPRFKDAAVYAIGAIGQALLRPVSDIMLGVVRRLADGSKMAASRRSMPNAALWTALAHVFRLISPLLLESRASQLNNLSSIISFVKITHSLLSERGIKDDFDLQSLRRSFCIVVENLTNALGKLDSSERFLGEDMRGAIFKLCFEWCHIGRRPDVAKARESHMLQAAAEGYRGERDRAQYLDDLQAKTKLLSAAAADAMAGLCQGKLISNETTPAAQISEHVVEPLTVLRWIRGMFSSPNTAHHETASKALFALIKYNWHCTRLLDEVLHQSFGEGEQFSLDSSFFGVVADTLAEGLVQLPVQQTACLCLSKLGHPVADVRQRAFQLCLSLVSEEDRNADCLERLYPSVGSQATGIYLDAQKQIAACLARVYGDRALDFLTECTARLGQLEAPRRQATLSIIPAWLSHLDLAPDTSMVSDEDAKVEHGALSNLMYLSVRFGDDHLDEIRRIFKSFAESPDSGNTHALTRYLFDQGSRRKSLDFVSHAQRVMACLAQSTAVETMFDDIFSLVEPSAMAALPEANPPPESDSSLVNLDSLFTSHSKSQVFSTGQLALLFIGELLPLRLGEAELSKRMLTLLHVALIHCDHPGSALRDQCQSIFFQVLRAWTCDTSLVRPDDSRSAWSIAQAKVTSLSRARGSIFWKSDDAGAVDSAFSAPTKMSTLILKVFGILLPLQPRLRQQWGELALLWATSCPIRHLACRSFQVYRVLGPRVNARMISDTLARLSSTIASASPEILSFNLEVLRTFTAIVQNLSASEASNHPQLFWCTMACLTTPFEDEFTEVIELLSHILDKFNLSDPETISQLMANRPAEWVGPAPHLQSLLLVGLRSSKTVMMTFDLIRRLASSPNDELVDASDDRLLNGFVAALPWMLQSTDIGEPNEELATMALDLAAIAEAQGHQSFARLLTSFAHVRFRSKDDFVSQACSLLRDFCRDKALEVVTILLGFVLNSHDWMREKAITVLKILFQYPEARACLVHHGDELLAPILRLVGTNYATSALDLLDLPVMQSDQTKGKSIFGHIESSGWCIPSAKDLSIVTRDNVSAVFKTCAKETRAASAHYSVVQFKDMKPFENPSQVSLDLPSPQASTVGVMENASLGDLVGALHSLNQFFDDGLEGSPERTKTKGYHYKQPSESLSDRRLRIVMARGRHNQSISSPISEKSLDSTRKHQHTISDSTASTTSSDHNSDDLTRRPLQTSSGVNVDRFQARAGVPRPRFHAQNPSYSSTDMDSSVEFDRIEANLWGLEDDTANVSSGSLQSHFYAPSGGSTPNGRRAGFLARSEESSGDITPSIGDD</sequence>
<dbReference type="EMBL" id="NBSH01000002">
    <property type="protein sequence ID" value="ORX39679.1"/>
    <property type="molecule type" value="Genomic_DNA"/>
</dbReference>
<evidence type="ECO:0000259" key="2">
    <source>
        <dbReference type="Pfam" id="PF14222"/>
    </source>
</evidence>
<feature type="compositionally biased region" description="Polar residues" evidence="1">
    <location>
        <begin position="179"/>
        <end position="199"/>
    </location>
</feature>
<dbReference type="Pfam" id="PF14225">
    <property type="entry name" value="MOR2-PAG1_C"/>
    <property type="match status" value="1"/>
</dbReference>
<organism evidence="5 6">
    <name type="scientific">Kockovaella imperatae</name>
    <dbReference type="NCBI Taxonomy" id="4999"/>
    <lineage>
        <taxon>Eukaryota</taxon>
        <taxon>Fungi</taxon>
        <taxon>Dikarya</taxon>
        <taxon>Basidiomycota</taxon>
        <taxon>Agaricomycotina</taxon>
        <taxon>Tremellomycetes</taxon>
        <taxon>Tremellales</taxon>
        <taxon>Cuniculitremaceae</taxon>
        <taxon>Kockovaella</taxon>
    </lineage>
</organism>
<reference evidence="5 6" key="1">
    <citation type="submission" date="2017-03" db="EMBL/GenBank/DDBJ databases">
        <title>Widespread Adenine N6-methylation of Active Genes in Fungi.</title>
        <authorList>
            <consortium name="DOE Joint Genome Institute"/>
            <person name="Mondo S.J."/>
            <person name="Dannebaum R.O."/>
            <person name="Kuo R.C."/>
            <person name="Louie K.B."/>
            <person name="Bewick A.J."/>
            <person name="Labutti K."/>
            <person name="Haridas S."/>
            <person name="Kuo A."/>
            <person name="Salamov A."/>
            <person name="Ahrendt S.R."/>
            <person name="Lau R."/>
            <person name="Bowen B.P."/>
            <person name="Lipzen A."/>
            <person name="Sullivan W."/>
            <person name="Andreopoulos W.B."/>
            <person name="Clum A."/>
            <person name="Lindquist E."/>
            <person name="Daum C."/>
            <person name="Northen T.R."/>
            <person name="Ramamoorthy G."/>
            <person name="Schmitz R.J."/>
            <person name="Gryganskyi A."/>
            <person name="Culley D."/>
            <person name="Magnuson J."/>
            <person name="James T.Y."/>
            <person name="O'Malley M.A."/>
            <person name="Stajich J.E."/>
            <person name="Spatafora J.W."/>
            <person name="Visel A."/>
            <person name="Grigoriev I.V."/>
        </authorList>
    </citation>
    <scope>NUCLEOTIDE SEQUENCE [LARGE SCALE GENOMIC DNA]</scope>
    <source>
        <strain evidence="5 6">NRRL Y-17943</strain>
    </source>
</reference>
<protein>
    <submittedName>
        <fullName evidence="5">Cell morphogenesis N-terminal-domain-containing protein</fullName>
    </submittedName>
</protein>
<evidence type="ECO:0000313" key="5">
    <source>
        <dbReference type="EMBL" id="ORX39679.1"/>
    </source>
</evidence>
<feature type="region of interest" description="Disordered" evidence="1">
    <location>
        <begin position="2414"/>
        <end position="2457"/>
    </location>
</feature>
<dbReference type="GO" id="GO:0030427">
    <property type="term" value="C:site of polarized growth"/>
    <property type="evidence" value="ECO:0007669"/>
    <property type="project" value="TreeGrafter"/>
</dbReference>
<dbReference type="Pfam" id="PF14228">
    <property type="entry name" value="MOR2-PAG1_mid"/>
    <property type="match status" value="1"/>
</dbReference>
<comment type="caution">
    <text evidence="5">The sequence shown here is derived from an EMBL/GenBank/DDBJ whole genome shotgun (WGS) entry which is preliminary data.</text>
</comment>
<feature type="compositionally biased region" description="Polar residues" evidence="1">
    <location>
        <begin position="94"/>
        <end position="109"/>
    </location>
</feature>
<evidence type="ECO:0000313" key="6">
    <source>
        <dbReference type="Proteomes" id="UP000193218"/>
    </source>
</evidence>
<dbReference type="OrthoDB" id="6287725at2759"/>
<dbReference type="InterPro" id="IPR025614">
    <property type="entry name" value="Cell_morpho_N"/>
</dbReference>
<feature type="compositionally biased region" description="Low complexity" evidence="1">
    <location>
        <begin position="24"/>
        <end position="39"/>
    </location>
</feature>
<evidence type="ECO:0000259" key="3">
    <source>
        <dbReference type="Pfam" id="PF14225"/>
    </source>
</evidence>
<evidence type="ECO:0000259" key="4">
    <source>
        <dbReference type="Pfam" id="PF14228"/>
    </source>
</evidence>
<dbReference type="InterPro" id="IPR016024">
    <property type="entry name" value="ARM-type_fold"/>
</dbReference>
<feature type="compositionally biased region" description="Polar residues" evidence="1">
    <location>
        <begin position="2382"/>
        <end position="2392"/>
    </location>
</feature>
<dbReference type="GO" id="GO:0005938">
    <property type="term" value="C:cell cortex"/>
    <property type="evidence" value="ECO:0007669"/>
    <property type="project" value="TreeGrafter"/>
</dbReference>
<dbReference type="InterPro" id="IPR025481">
    <property type="entry name" value="Cell_Morphogen_C"/>
</dbReference>
<feature type="domain" description="Cell morphogenesis central region" evidence="4">
    <location>
        <begin position="1694"/>
        <end position="1897"/>
    </location>
</feature>
<dbReference type="RefSeq" id="XP_021873464.1">
    <property type="nucleotide sequence ID" value="XM_022017821.1"/>
</dbReference>
<dbReference type="FunCoup" id="A0A1Y1UNT1">
    <property type="interactions" value="205"/>
</dbReference>
<feature type="region of interest" description="Disordered" evidence="1">
    <location>
        <begin position="1"/>
        <end position="228"/>
    </location>
</feature>
<evidence type="ECO:0000256" key="1">
    <source>
        <dbReference type="SAM" id="MobiDB-lite"/>
    </source>
</evidence>
<dbReference type="GeneID" id="33559630"/>
<feature type="compositionally biased region" description="Low complexity" evidence="1">
    <location>
        <begin position="2335"/>
        <end position="2346"/>
    </location>
</feature>
<dbReference type="PANTHER" id="PTHR12295:SF30">
    <property type="entry name" value="PROTEIN FURRY"/>
    <property type="match status" value="1"/>
</dbReference>
<dbReference type="Proteomes" id="UP000193218">
    <property type="component" value="Unassembled WGS sequence"/>
</dbReference>
<dbReference type="STRING" id="4999.A0A1Y1UNT1"/>
<dbReference type="InterPro" id="IPR029473">
    <property type="entry name" value="MOR2-PAG1_mid"/>
</dbReference>
<feature type="domain" description="Cell morphogenesis protein N-terminal" evidence="2">
    <location>
        <begin position="358"/>
        <end position="896"/>
    </location>
</feature>
<gene>
    <name evidence="5" type="ORF">BD324DRAFT_648312</name>
</gene>
<dbReference type="GO" id="GO:0000902">
    <property type="term" value="P:cell morphogenesis"/>
    <property type="evidence" value="ECO:0007669"/>
    <property type="project" value="InterPro"/>
</dbReference>
<dbReference type="Pfam" id="PF14222">
    <property type="entry name" value="MOR2-PAG1_N"/>
    <property type="match status" value="1"/>
</dbReference>
<dbReference type="InParanoid" id="A0A1Y1UNT1"/>